<evidence type="ECO:0000313" key="4">
    <source>
        <dbReference type="Proteomes" id="UP000652761"/>
    </source>
</evidence>
<name>A0A843WF40_COLES</name>
<evidence type="ECO:0000313" key="3">
    <source>
        <dbReference type="EMBL" id="MQM10033.1"/>
    </source>
</evidence>
<feature type="region of interest" description="Disordered" evidence="1">
    <location>
        <begin position="1"/>
        <end position="41"/>
    </location>
</feature>
<gene>
    <name evidence="3" type="ORF">Taro_042921</name>
</gene>
<dbReference type="InterPro" id="IPR007751">
    <property type="entry name" value="DUF676_lipase-like"/>
</dbReference>
<dbReference type="Gene3D" id="3.40.50.1820">
    <property type="entry name" value="alpha/beta hydrolase"/>
    <property type="match status" value="1"/>
</dbReference>
<dbReference type="PANTHER" id="PTHR12482">
    <property type="entry name" value="LIPASE ROG1-RELATED-RELATED"/>
    <property type="match status" value="1"/>
</dbReference>
<evidence type="ECO:0000256" key="1">
    <source>
        <dbReference type="SAM" id="MobiDB-lite"/>
    </source>
</evidence>
<dbReference type="OrthoDB" id="273452at2759"/>
<feature type="domain" description="DUF676" evidence="2">
    <location>
        <begin position="86"/>
        <end position="311"/>
    </location>
</feature>
<dbReference type="AlphaFoldDB" id="A0A843WF40"/>
<dbReference type="InterPro" id="IPR029058">
    <property type="entry name" value="AB_hydrolase_fold"/>
</dbReference>
<dbReference type="EMBL" id="NMUH01004555">
    <property type="protein sequence ID" value="MQM10033.1"/>
    <property type="molecule type" value="Genomic_DNA"/>
</dbReference>
<dbReference type="PANTHER" id="PTHR12482:SF41">
    <property type="entry name" value="ALPHA_BETA-HYDROLASES SUPERFAMILY PROTEIN"/>
    <property type="match status" value="1"/>
</dbReference>
<dbReference type="InterPro" id="IPR044294">
    <property type="entry name" value="Lipase-like"/>
</dbReference>
<dbReference type="SUPFAM" id="SSF53474">
    <property type="entry name" value="alpha/beta-Hydrolases"/>
    <property type="match status" value="1"/>
</dbReference>
<dbReference type="Proteomes" id="UP000652761">
    <property type="component" value="Unassembled WGS sequence"/>
</dbReference>
<reference evidence="3" key="1">
    <citation type="submission" date="2017-07" db="EMBL/GenBank/DDBJ databases">
        <title>Taro Niue Genome Assembly and Annotation.</title>
        <authorList>
            <person name="Atibalentja N."/>
            <person name="Keating K."/>
            <person name="Fields C.J."/>
        </authorList>
    </citation>
    <scope>NUCLEOTIDE SEQUENCE</scope>
    <source>
        <strain evidence="3">Niue_2</strain>
        <tissue evidence="3">Leaf</tissue>
    </source>
</reference>
<dbReference type="Pfam" id="PF05057">
    <property type="entry name" value="DUF676"/>
    <property type="match status" value="1"/>
</dbReference>
<protein>
    <recommendedName>
        <fullName evidence="2">DUF676 domain-containing protein</fullName>
    </recommendedName>
</protein>
<comment type="caution">
    <text evidence="3">The sequence shown here is derived from an EMBL/GenBank/DDBJ whole genome shotgun (WGS) entry which is preliminary data.</text>
</comment>
<keyword evidence="4" id="KW-1185">Reference proteome</keyword>
<feature type="region of interest" description="Disordered" evidence="1">
    <location>
        <begin position="63"/>
        <end position="82"/>
    </location>
</feature>
<proteinExistence type="predicted"/>
<sequence length="313" mass="34411">MGYPNAKAKRRVVSAAREDTAPAGSSMEGAAEEVRSKKTSRKRGYIRRRLGCFGSAAAGNEREVAGDGALPEREALGDGSRSGRVPTHLVITVNGIIGSAGNWRFAAMQFLKKLPENVIVHRSRCNCNLATFDGVDVMGERLAEEVLEFVQDRPELQKISFVAHSLGGLISRYAIAKLYDPAPHKETSTGNGNHKDLDTDTQFLEVKAKGKIAGLEPMNFITFATPHLGSRWHRQVPVFCGFPLLEHMASGGSWMLGRTGRHLFLKDNDDGKPPLLLQMVKDSKDLHFISALQSFRRCVAYANVCLDRILPKI</sequence>
<evidence type="ECO:0000259" key="2">
    <source>
        <dbReference type="Pfam" id="PF05057"/>
    </source>
</evidence>
<feature type="compositionally biased region" description="Basic and acidic residues" evidence="1">
    <location>
        <begin position="63"/>
        <end position="76"/>
    </location>
</feature>
<organism evidence="3 4">
    <name type="scientific">Colocasia esculenta</name>
    <name type="common">Wild taro</name>
    <name type="synonym">Arum esculentum</name>
    <dbReference type="NCBI Taxonomy" id="4460"/>
    <lineage>
        <taxon>Eukaryota</taxon>
        <taxon>Viridiplantae</taxon>
        <taxon>Streptophyta</taxon>
        <taxon>Embryophyta</taxon>
        <taxon>Tracheophyta</taxon>
        <taxon>Spermatophyta</taxon>
        <taxon>Magnoliopsida</taxon>
        <taxon>Liliopsida</taxon>
        <taxon>Araceae</taxon>
        <taxon>Aroideae</taxon>
        <taxon>Colocasieae</taxon>
        <taxon>Colocasia</taxon>
    </lineage>
</organism>
<accession>A0A843WF40</accession>